<evidence type="ECO:0000313" key="3">
    <source>
        <dbReference type="Proteomes" id="UP000287651"/>
    </source>
</evidence>
<dbReference type="AlphaFoldDB" id="A0A426ZF47"/>
<organism evidence="2 3">
    <name type="scientific">Ensete ventricosum</name>
    <name type="common">Abyssinian banana</name>
    <name type="synonym">Musa ensete</name>
    <dbReference type="NCBI Taxonomy" id="4639"/>
    <lineage>
        <taxon>Eukaryota</taxon>
        <taxon>Viridiplantae</taxon>
        <taxon>Streptophyta</taxon>
        <taxon>Embryophyta</taxon>
        <taxon>Tracheophyta</taxon>
        <taxon>Spermatophyta</taxon>
        <taxon>Magnoliopsida</taxon>
        <taxon>Liliopsida</taxon>
        <taxon>Zingiberales</taxon>
        <taxon>Musaceae</taxon>
        <taxon>Ensete</taxon>
    </lineage>
</organism>
<evidence type="ECO:0000256" key="1">
    <source>
        <dbReference type="SAM" id="MobiDB-lite"/>
    </source>
</evidence>
<sequence length="83" mass="9019">MPQRVAARGQTARGSRLRAWLLLVRATPMGTVPTRSVGCLPPKGSSARPPGGAAMPASDGMQHCRLRRGDDNDDRWKRAKRAQ</sequence>
<proteinExistence type="predicted"/>
<feature type="compositionally biased region" description="Basic and acidic residues" evidence="1">
    <location>
        <begin position="67"/>
        <end position="76"/>
    </location>
</feature>
<dbReference type="Proteomes" id="UP000287651">
    <property type="component" value="Unassembled WGS sequence"/>
</dbReference>
<name>A0A426ZF47_ENSVE</name>
<reference evidence="2 3" key="1">
    <citation type="journal article" date="2014" name="Agronomy (Basel)">
        <title>A Draft Genome Sequence for Ensete ventricosum, the Drought-Tolerant Tree Against Hunger.</title>
        <authorList>
            <person name="Harrison J."/>
            <person name="Moore K.A."/>
            <person name="Paszkiewicz K."/>
            <person name="Jones T."/>
            <person name="Grant M."/>
            <person name="Ambacheew D."/>
            <person name="Muzemil S."/>
            <person name="Studholme D.J."/>
        </authorList>
    </citation>
    <scope>NUCLEOTIDE SEQUENCE [LARGE SCALE GENOMIC DNA]</scope>
</reference>
<evidence type="ECO:0000313" key="2">
    <source>
        <dbReference type="EMBL" id="RRT62597.1"/>
    </source>
</evidence>
<dbReference type="EMBL" id="AMZH03006924">
    <property type="protein sequence ID" value="RRT62597.1"/>
    <property type="molecule type" value="Genomic_DNA"/>
</dbReference>
<comment type="caution">
    <text evidence="2">The sequence shown here is derived from an EMBL/GenBank/DDBJ whole genome shotgun (WGS) entry which is preliminary data.</text>
</comment>
<gene>
    <name evidence="2" type="ORF">B296_00043318</name>
</gene>
<feature type="non-terminal residue" evidence="2">
    <location>
        <position position="83"/>
    </location>
</feature>
<feature type="region of interest" description="Disordered" evidence="1">
    <location>
        <begin position="31"/>
        <end position="83"/>
    </location>
</feature>
<accession>A0A426ZF47</accession>
<protein>
    <submittedName>
        <fullName evidence="2">Uncharacterized protein</fullName>
    </submittedName>
</protein>